<feature type="signal peptide" evidence="1">
    <location>
        <begin position="1"/>
        <end position="20"/>
    </location>
</feature>
<reference evidence="2 3" key="1">
    <citation type="submission" date="2018-08" db="EMBL/GenBank/DDBJ databases">
        <title>Paenibacillus sp. M4BSY-1, whole genome shotgun sequence.</title>
        <authorList>
            <person name="Tuo L."/>
        </authorList>
    </citation>
    <scope>NUCLEOTIDE SEQUENCE [LARGE SCALE GENOMIC DNA]</scope>
    <source>
        <strain evidence="2 3">M4BSY-1</strain>
    </source>
</reference>
<dbReference type="EMBL" id="QUBQ01000002">
    <property type="protein sequence ID" value="REK74911.1"/>
    <property type="molecule type" value="Genomic_DNA"/>
</dbReference>
<dbReference type="SUPFAM" id="SSF53850">
    <property type="entry name" value="Periplasmic binding protein-like II"/>
    <property type="match status" value="1"/>
</dbReference>
<keyword evidence="1" id="KW-0732">Signal</keyword>
<dbReference type="PANTHER" id="PTHR43649:SF14">
    <property type="entry name" value="BLR3389 PROTEIN"/>
    <property type="match status" value="1"/>
</dbReference>
<dbReference type="Gene3D" id="3.40.190.10">
    <property type="entry name" value="Periplasmic binding protein-like II"/>
    <property type="match status" value="2"/>
</dbReference>
<evidence type="ECO:0000313" key="2">
    <source>
        <dbReference type="EMBL" id="REK74911.1"/>
    </source>
</evidence>
<comment type="caution">
    <text evidence="2">The sequence shown here is derived from an EMBL/GenBank/DDBJ whole genome shotgun (WGS) entry which is preliminary data.</text>
</comment>
<gene>
    <name evidence="2" type="ORF">DX130_14765</name>
</gene>
<sequence length="441" mass="48184">MKKRRAISLVLATALTFTLAACGGAKEPGSTNKPADGKSEGKKITLTLQTLQTDKSTPQYQVEEIIVNNYMKENPNVKIEWDRLDTEQQKVKLKTQAASSEVADITMVNPGAQLQPFANGKVLAPLNDLLDDAELKGTFLEGVLEYYSFDGNVFALPYNMNLAGIFYNKELFEKAGVPVPTTFEDLVASVPKFKEAGIPAMMLGGKDKWPLSFMFTNVLQRVNGGPKFLDEVVAGNKQFTDPVFVEALQKTKELIDAGAYQEGAATYDNNTASQQFRDGKAAMYFMGTWEISSIDASETVSGKVGFLPFPTVGGKGDSKDYVIAPGTAYALGANSDHLDESKKFLKYLLINYPKVAFDNKAAVGLAQKVDGDFKAAGYSDLAVDAMQRFNEVQGGDMNFDNVIEPATTQTHLTGLQSLLIKDVNVEELAAEHQKTWELNKK</sequence>
<feature type="chain" id="PRO_5039169637" evidence="1">
    <location>
        <begin position="21"/>
        <end position="441"/>
    </location>
</feature>
<dbReference type="AlphaFoldDB" id="A0A371PG46"/>
<dbReference type="PANTHER" id="PTHR43649">
    <property type="entry name" value="ARABINOSE-BINDING PROTEIN-RELATED"/>
    <property type="match status" value="1"/>
</dbReference>
<dbReference type="PROSITE" id="PS51257">
    <property type="entry name" value="PROKAR_LIPOPROTEIN"/>
    <property type="match status" value="1"/>
</dbReference>
<proteinExistence type="predicted"/>
<evidence type="ECO:0000313" key="3">
    <source>
        <dbReference type="Proteomes" id="UP000261905"/>
    </source>
</evidence>
<accession>A0A371PG46</accession>
<organism evidence="2 3">
    <name type="scientific">Paenibacillus paeoniae</name>
    <dbReference type="NCBI Taxonomy" id="2292705"/>
    <lineage>
        <taxon>Bacteria</taxon>
        <taxon>Bacillati</taxon>
        <taxon>Bacillota</taxon>
        <taxon>Bacilli</taxon>
        <taxon>Bacillales</taxon>
        <taxon>Paenibacillaceae</taxon>
        <taxon>Paenibacillus</taxon>
    </lineage>
</organism>
<dbReference type="InterPro" id="IPR050490">
    <property type="entry name" value="Bact_solute-bd_prot1"/>
</dbReference>
<dbReference type="OrthoDB" id="9798191at2"/>
<evidence type="ECO:0000256" key="1">
    <source>
        <dbReference type="SAM" id="SignalP"/>
    </source>
</evidence>
<dbReference type="Proteomes" id="UP000261905">
    <property type="component" value="Unassembled WGS sequence"/>
</dbReference>
<dbReference type="RefSeq" id="WP_116046629.1">
    <property type="nucleotide sequence ID" value="NZ_QUBQ01000002.1"/>
</dbReference>
<protein>
    <submittedName>
        <fullName evidence="2">Extracellular solute-binding protein</fullName>
    </submittedName>
</protein>
<dbReference type="Pfam" id="PF01547">
    <property type="entry name" value="SBP_bac_1"/>
    <property type="match status" value="1"/>
</dbReference>
<keyword evidence="3" id="KW-1185">Reference proteome</keyword>
<dbReference type="InterPro" id="IPR006059">
    <property type="entry name" value="SBP"/>
</dbReference>
<name>A0A371PG46_9BACL</name>